<evidence type="ECO:0000256" key="11">
    <source>
        <dbReference type="SAM" id="Phobius"/>
    </source>
</evidence>
<evidence type="ECO:0000256" key="5">
    <source>
        <dbReference type="ARBA" id="ARBA00022729"/>
    </source>
</evidence>
<dbReference type="InterPro" id="IPR032675">
    <property type="entry name" value="LRR_dom_sf"/>
</dbReference>
<name>A0A443PM37_9MAGN</name>
<dbReference type="EMBL" id="QPKB01000009">
    <property type="protein sequence ID" value="RWR91844.1"/>
    <property type="molecule type" value="Genomic_DNA"/>
</dbReference>
<dbReference type="AlphaFoldDB" id="A0A443PM37"/>
<feature type="region of interest" description="Disordered" evidence="10">
    <location>
        <begin position="295"/>
        <end position="322"/>
    </location>
</feature>
<reference evidence="12 13" key="1">
    <citation type="journal article" date="2019" name="Nat. Plants">
        <title>Stout camphor tree genome fills gaps in understanding of flowering plant genome evolution.</title>
        <authorList>
            <person name="Chaw S.M."/>
            <person name="Liu Y.C."/>
            <person name="Wu Y.W."/>
            <person name="Wang H.Y."/>
            <person name="Lin C.I."/>
            <person name="Wu C.S."/>
            <person name="Ke H.M."/>
            <person name="Chang L.Y."/>
            <person name="Hsu C.Y."/>
            <person name="Yang H.T."/>
            <person name="Sudianto E."/>
            <person name="Hsu M.H."/>
            <person name="Wu K.P."/>
            <person name="Wang L.N."/>
            <person name="Leebens-Mack J.H."/>
            <person name="Tsai I.J."/>
        </authorList>
    </citation>
    <scope>NUCLEOTIDE SEQUENCE [LARGE SCALE GENOMIC DNA]</scope>
    <source>
        <strain evidence="13">cv. Chaw 1501</strain>
        <tissue evidence="12">Young leaves</tissue>
    </source>
</reference>
<evidence type="ECO:0000256" key="7">
    <source>
        <dbReference type="ARBA" id="ARBA00022989"/>
    </source>
</evidence>
<dbReference type="STRING" id="337451.A0A443PM37"/>
<organism evidence="12 13">
    <name type="scientific">Cinnamomum micranthum f. kanehirae</name>
    <dbReference type="NCBI Taxonomy" id="337451"/>
    <lineage>
        <taxon>Eukaryota</taxon>
        <taxon>Viridiplantae</taxon>
        <taxon>Streptophyta</taxon>
        <taxon>Embryophyta</taxon>
        <taxon>Tracheophyta</taxon>
        <taxon>Spermatophyta</taxon>
        <taxon>Magnoliopsida</taxon>
        <taxon>Magnoliidae</taxon>
        <taxon>Laurales</taxon>
        <taxon>Lauraceae</taxon>
        <taxon>Cinnamomum</taxon>
    </lineage>
</organism>
<comment type="subcellular location">
    <subcellularLocation>
        <location evidence="1">Membrane</location>
        <topology evidence="1">Single-pass type I membrane protein</topology>
    </subcellularLocation>
</comment>
<protein>
    <submittedName>
        <fullName evidence="12">Receptor-like protein 12</fullName>
    </submittedName>
</protein>
<accession>A0A443PM37</accession>
<dbReference type="Pfam" id="PF00560">
    <property type="entry name" value="LRR_1"/>
    <property type="match status" value="2"/>
</dbReference>
<dbReference type="Gene3D" id="3.80.10.10">
    <property type="entry name" value="Ribonuclease Inhibitor"/>
    <property type="match status" value="1"/>
</dbReference>
<keyword evidence="6" id="KW-0677">Repeat</keyword>
<dbReference type="PANTHER" id="PTHR48063:SF112">
    <property type="entry name" value="RECEPTOR LIKE PROTEIN 30-LIKE"/>
    <property type="match status" value="1"/>
</dbReference>
<evidence type="ECO:0000313" key="12">
    <source>
        <dbReference type="EMBL" id="RWR91844.1"/>
    </source>
</evidence>
<dbReference type="Pfam" id="PF13855">
    <property type="entry name" value="LRR_8"/>
    <property type="match status" value="1"/>
</dbReference>
<dbReference type="PRINTS" id="PR00019">
    <property type="entry name" value="LEURICHRPT"/>
</dbReference>
<dbReference type="SUPFAM" id="SSF52058">
    <property type="entry name" value="L domain-like"/>
    <property type="match status" value="1"/>
</dbReference>
<keyword evidence="9" id="KW-0325">Glycoprotein</keyword>
<sequence>MKNCTWLRTLDLGENGFSGKIPNWIGERLSFLKFLILRSNKFHGSLPPHLSLLSDLQVFDLSQNNLSGTIPESFGNFSAMTVANRRNVIIDNGGRYSGVESIWVFWKGVQSEYSRTVSLVININLSGNDLHGEIPKGITHLLGLQSLNLSRNRLTGTIPEDINDLQRIESLDLSWNQLSGRIPSSNQLDTLNDSSIYMGNPLLCGPPLLNQCQPNEIFPDSQQLSDGDKDAKDELEIQLFYISMGPGFVVGFWVVCGILLFKRSWRVTYYNFFDNMGDRLYVAMARKHAKFRKNKGLQGNRGLPSTPSNVLHPRALPGHKSS</sequence>
<evidence type="ECO:0000256" key="3">
    <source>
        <dbReference type="ARBA" id="ARBA00022614"/>
    </source>
</evidence>
<dbReference type="OrthoDB" id="8731593at2759"/>
<evidence type="ECO:0000256" key="8">
    <source>
        <dbReference type="ARBA" id="ARBA00023136"/>
    </source>
</evidence>
<dbReference type="InterPro" id="IPR001611">
    <property type="entry name" value="Leu-rich_rpt"/>
</dbReference>
<keyword evidence="3" id="KW-0433">Leucine-rich repeat</keyword>
<dbReference type="FunFam" id="3.80.10.10:FF:000722">
    <property type="entry name" value="Leucine-rich repeat receptor-like protein kinase"/>
    <property type="match status" value="1"/>
</dbReference>
<keyword evidence="13" id="KW-1185">Reference proteome</keyword>
<evidence type="ECO:0000256" key="9">
    <source>
        <dbReference type="ARBA" id="ARBA00023180"/>
    </source>
</evidence>
<comment type="caution">
    <text evidence="12">The sequence shown here is derived from an EMBL/GenBank/DDBJ whole genome shotgun (WGS) entry which is preliminary data.</text>
</comment>
<keyword evidence="12" id="KW-0675">Receptor</keyword>
<keyword evidence="5" id="KW-0732">Signal</keyword>
<evidence type="ECO:0000256" key="6">
    <source>
        <dbReference type="ARBA" id="ARBA00022737"/>
    </source>
</evidence>
<feature type="transmembrane region" description="Helical" evidence="11">
    <location>
        <begin position="239"/>
        <end position="261"/>
    </location>
</feature>
<evidence type="ECO:0000256" key="1">
    <source>
        <dbReference type="ARBA" id="ARBA00004479"/>
    </source>
</evidence>
<gene>
    <name evidence="12" type="ORF">CKAN_02101900</name>
</gene>
<keyword evidence="8 11" id="KW-0472">Membrane</keyword>
<evidence type="ECO:0000313" key="13">
    <source>
        <dbReference type="Proteomes" id="UP000283530"/>
    </source>
</evidence>
<evidence type="ECO:0000256" key="10">
    <source>
        <dbReference type="SAM" id="MobiDB-lite"/>
    </source>
</evidence>
<evidence type="ECO:0000256" key="4">
    <source>
        <dbReference type="ARBA" id="ARBA00022692"/>
    </source>
</evidence>
<proteinExistence type="predicted"/>
<keyword evidence="2" id="KW-0597">Phosphoprotein</keyword>
<dbReference type="PANTHER" id="PTHR48063">
    <property type="entry name" value="LRR RECEPTOR-LIKE KINASE"/>
    <property type="match status" value="1"/>
</dbReference>
<dbReference type="GO" id="GO:0016020">
    <property type="term" value="C:membrane"/>
    <property type="evidence" value="ECO:0007669"/>
    <property type="project" value="UniProtKB-SubCell"/>
</dbReference>
<keyword evidence="4 11" id="KW-0812">Transmembrane</keyword>
<dbReference type="Proteomes" id="UP000283530">
    <property type="component" value="Unassembled WGS sequence"/>
</dbReference>
<evidence type="ECO:0000256" key="2">
    <source>
        <dbReference type="ARBA" id="ARBA00022553"/>
    </source>
</evidence>
<keyword evidence="7 11" id="KW-1133">Transmembrane helix</keyword>
<dbReference type="InterPro" id="IPR046956">
    <property type="entry name" value="RLP23-like"/>
</dbReference>